<dbReference type="HOGENOM" id="CLU_1041788_0_0_11"/>
<dbReference type="KEGG" id="svl:Strvi_0160"/>
<dbReference type="AlphaFoldDB" id="G2PHY3"/>
<dbReference type="EMBL" id="CP002996">
    <property type="protein sequence ID" value="AEM88934.1"/>
    <property type="molecule type" value="Genomic_DNA"/>
</dbReference>
<accession>G2PHY3</accession>
<gene>
    <name evidence="1" type="ORF">Strvi_0160</name>
</gene>
<geneLocation type="plasmid" evidence="1 2">
    <name>pSTRVI02</name>
</geneLocation>
<proteinExistence type="predicted"/>
<keyword evidence="2" id="KW-1185">Reference proteome</keyword>
<sequence>MNVGGTLVHRYVLVVDRGDPRRLTGLVVAAVYNEPGEDIRRLGVFHLEEPPGDLPGRAMGARIAELVEAMDPMVPVHVMCGVTLDGKAFARKIIMPAVFEGLRAAVPPREVTWETYAAHVRGAVKEVGRKVSLSERVSALSVALELRTVMVPRSVAMAESVLRALKNYDPTNAIVEDGTDKWNAVEHEGIITAIAAAHTTLGEASLYAPRGDRAHARLEDPRRSPTSFVGHPTIAVPEAYVEGGIGQKISGTVTGGFGGNIGGRWPS</sequence>
<evidence type="ECO:0000313" key="2">
    <source>
        <dbReference type="Proteomes" id="UP000008703"/>
    </source>
</evidence>
<name>G2PHY3_STRV4</name>
<reference evidence="1" key="1">
    <citation type="submission" date="2011-08" db="EMBL/GenBank/DDBJ databases">
        <title>Complete sequence of plasmid 2 of Streptomyces violaceusniger Tu 4113.</title>
        <authorList>
            <consortium name="US DOE Joint Genome Institute"/>
            <person name="Lucas S."/>
            <person name="Han J."/>
            <person name="Lapidus A."/>
            <person name="Cheng J.-F."/>
            <person name="Goodwin L."/>
            <person name="Pitluck S."/>
            <person name="Peters L."/>
            <person name="Ivanova N."/>
            <person name="Daligault H."/>
            <person name="Detter J.C."/>
            <person name="Han C."/>
            <person name="Tapia R."/>
            <person name="Land M."/>
            <person name="Hauser L."/>
            <person name="Kyrpides N."/>
            <person name="Ivanova N."/>
            <person name="Pagani I."/>
            <person name="Hagen A."/>
            <person name="Katz L."/>
            <person name="Fiedler H.-P."/>
            <person name="Keasling J."/>
            <person name="Fortman J."/>
            <person name="Woyke T."/>
        </authorList>
    </citation>
    <scope>NUCLEOTIDE SEQUENCE [LARGE SCALE GENOMIC DNA]</scope>
    <source>
        <strain evidence="1">Tu 4113</strain>
        <plasmid evidence="1">pSTRVI02</plasmid>
    </source>
</reference>
<organism evidence="1 2">
    <name type="scientific">Streptomyces violaceusniger (strain Tu 4113)</name>
    <dbReference type="NCBI Taxonomy" id="653045"/>
    <lineage>
        <taxon>Bacteria</taxon>
        <taxon>Bacillati</taxon>
        <taxon>Actinomycetota</taxon>
        <taxon>Actinomycetes</taxon>
        <taxon>Kitasatosporales</taxon>
        <taxon>Streptomycetaceae</taxon>
        <taxon>Streptomyces</taxon>
        <taxon>Streptomyces violaceusniger group</taxon>
    </lineage>
</organism>
<keyword evidence="1" id="KW-0614">Plasmid</keyword>
<protein>
    <submittedName>
        <fullName evidence="1">Uncharacterized protein</fullName>
    </submittedName>
</protein>
<evidence type="ECO:0000313" key="1">
    <source>
        <dbReference type="EMBL" id="AEM88934.1"/>
    </source>
</evidence>
<dbReference type="Proteomes" id="UP000008703">
    <property type="component" value="Plasmid pSTRVI02"/>
</dbReference>